<reference evidence="2" key="1">
    <citation type="submission" date="2019-11" db="UniProtKB">
        <authorList>
            <consortium name="WormBaseParasite"/>
        </authorList>
    </citation>
    <scope>IDENTIFICATION</scope>
</reference>
<feature type="compositionally biased region" description="Basic residues" evidence="1">
    <location>
        <begin position="229"/>
        <end position="240"/>
    </location>
</feature>
<feature type="region of interest" description="Disordered" evidence="1">
    <location>
        <begin position="125"/>
        <end position="390"/>
    </location>
</feature>
<dbReference type="AlphaFoldDB" id="A0A5K3FB90"/>
<protein>
    <submittedName>
        <fullName evidence="2">Zinc_ribbon_2 domain-containing protein</fullName>
    </submittedName>
</protein>
<feature type="compositionally biased region" description="Basic residues" evidence="1">
    <location>
        <begin position="129"/>
        <end position="141"/>
    </location>
</feature>
<feature type="compositionally biased region" description="Basic residues" evidence="1">
    <location>
        <begin position="272"/>
        <end position="282"/>
    </location>
</feature>
<feature type="compositionally biased region" description="Low complexity" evidence="1">
    <location>
        <begin position="324"/>
        <end position="334"/>
    </location>
</feature>
<feature type="compositionally biased region" description="Polar residues" evidence="1">
    <location>
        <begin position="359"/>
        <end position="370"/>
    </location>
</feature>
<feature type="compositionally biased region" description="Polar residues" evidence="1">
    <location>
        <begin position="285"/>
        <end position="296"/>
    </location>
</feature>
<feature type="region of interest" description="Disordered" evidence="1">
    <location>
        <begin position="63"/>
        <end position="90"/>
    </location>
</feature>
<accession>A0A5K3FB90</accession>
<proteinExistence type="predicted"/>
<sequence length="437" mass="47623">TPTADHDEDILQKLATDLCLGANSCTGLPPDLLESSALNKFIQQNLHSLLALAPIQVSNCNRADGTESSASCREESEDANQPSSPSAMSSSRSSISAFLANSLPLISTSSLDSTSAAPSAVIVTEQQAKPKHKRHQQKPHHNFLPLSASSEAPATAKTSSPSSQCRRAKALNPPPTVVNNFVNETVIEEAPRRHQNKKDHGHDKRHKHSTDQVGELAVGVTSQTPRRSDGHHHRSHHSKRHESQNPVDGDHDSPVVFYKFLPNDAGSEKERRHSHKRHHLHLKIPNSNEPESSTVKTSRDGCESSLSSGTAVQESRSIDRHVSSRSNSTNSNSPRESEPAETRSHHKSSRHRHSLHESTATPKSRCVRSSQSHRSKGCAAADEGHKDPSTRFCHSCGKKFARNDRFCAFCGAMRKSEVAPTKPTPDDTAAMRPGTSN</sequence>
<feature type="compositionally biased region" description="Basic residues" evidence="1">
    <location>
        <begin position="344"/>
        <end position="354"/>
    </location>
</feature>
<name>A0A5K3FB90_MESCO</name>
<organism evidence="2">
    <name type="scientific">Mesocestoides corti</name>
    <name type="common">Flatworm</name>
    <dbReference type="NCBI Taxonomy" id="53468"/>
    <lineage>
        <taxon>Eukaryota</taxon>
        <taxon>Metazoa</taxon>
        <taxon>Spiralia</taxon>
        <taxon>Lophotrochozoa</taxon>
        <taxon>Platyhelminthes</taxon>
        <taxon>Cestoda</taxon>
        <taxon>Eucestoda</taxon>
        <taxon>Cyclophyllidea</taxon>
        <taxon>Mesocestoididae</taxon>
        <taxon>Mesocestoides</taxon>
    </lineage>
</organism>
<dbReference type="WBParaSite" id="MCU_006431-RB">
    <property type="protein sequence ID" value="MCU_006431-RB"/>
    <property type="gene ID" value="MCU_006431"/>
</dbReference>
<feature type="compositionally biased region" description="Low complexity" evidence="1">
    <location>
        <begin position="147"/>
        <end position="163"/>
    </location>
</feature>
<feature type="compositionally biased region" description="Polar residues" evidence="1">
    <location>
        <begin position="304"/>
        <end position="315"/>
    </location>
</feature>
<feature type="region of interest" description="Disordered" evidence="1">
    <location>
        <begin position="416"/>
        <end position="437"/>
    </location>
</feature>
<feature type="compositionally biased region" description="Basic residues" evidence="1">
    <location>
        <begin position="193"/>
        <end position="208"/>
    </location>
</feature>
<evidence type="ECO:0000256" key="1">
    <source>
        <dbReference type="SAM" id="MobiDB-lite"/>
    </source>
</evidence>
<evidence type="ECO:0000313" key="2">
    <source>
        <dbReference type="WBParaSite" id="MCU_006431-RB"/>
    </source>
</evidence>